<dbReference type="RefSeq" id="XP_043174915.1">
    <property type="nucleotide sequence ID" value="XM_043318980.1"/>
</dbReference>
<feature type="signal peptide" evidence="1">
    <location>
        <begin position="1"/>
        <end position="23"/>
    </location>
</feature>
<dbReference type="Pfam" id="PF00651">
    <property type="entry name" value="BTB"/>
    <property type="match status" value="1"/>
</dbReference>
<dbReference type="Gene3D" id="3.30.710.10">
    <property type="entry name" value="Potassium Channel Kv1.1, Chain A"/>
    <property type="match status" value="1"/>
</dbReference>
<dbReference type="InterPro" id="IPR000210">
    <property type="entry name" value="BTB/POZ_dom"/>
</dbReference>
<keyword evidence="1" id="KW-0732">Signal</keyword>
<feature type="chain" id="PRO_5035207309" description="BTB domain-containing protein" evidence="1">
    <location>
        <begin position="24"/>
        <end position="286"/>
    </location>
</feature>
<organism evidence="3 4">
    <name type="scientific">Alternaria atra</name>
    <dbReference type="NCBI Taxonomy" id="119953"/>
    <lineage>
        <taxon>Eukaryota</taxon>
        <taxon>Fungi</taxon>
        <taxon>Dikarya</taxon>
        <taxon>Ascomycota</taxon>
        <taxon>Pezizomycotina</taxon>
        <taxon>Dothideomycetes</taxon>
        <taxon>Pleosporomycetidae</taxon>
        <taxon>Pleosporales</taxon>
        <taxon>Pleosporineae</taxon>
        <taxon>Pleosporaceae</taxon>
        <taxon>Alternaria</taxon>
        <taxon>Alternaria sect. Ulocladioides</taxon>
    </lineage>
</organism>
<accession>A0A8J2ICM7</accession>
<proteinExistence type="predicted"/>
<dbReference type="OrthoDB" id="6359816at2759"/>
<dbReference type="InterPro" id="IPR011333">
    <property type="entry name" value="SKP1/BTB/POZ_sf"/>
</dbReference>
<evidence type="ECO:0000313" key="3">
    <source>
        <dbReference type="EMBL" id="CAG5185557.1"/>
    </source>
</evidence>
<evidence type="ECO:0000256" key="1">
    <source>
        <dbReference type="SAM" id="SignalP"/>
    </source>
</evidence>
<reference evidence="3" key="1">
    <citation type="submission" date="2021-05" db="EMBL/GenBank/DDBJ databases">
        <authorList>
            <person name="Stam R."/>
        </authorList>
    </citation>
    <scope>NUCLEOTIDE SEQUENCE</scope>
    <source>
        <strain evidence="3">CS162</strain>
    </source>
</reference>
<sequence length="286" mass="30949">MAGAARKQLCLALKNLLISGAFSDLTVTCGSDSHKLHKNVVCSRADFFSRAVKFGGKETKEGIIDLPDDDPAIIKLMINYIYEGEYDPALPDDSVSDAASAATAILTGGKRKKSSDGKNKKVATPSASFPHTCSDGNYGCCNNPSVCAHHYCGSDCGYDCNNYRCKDCHIEALALAISGSSEQLLVHAKLYEITDKYDVMGLKDLLAEKFKRACQRFWNEPVFAVAAHHAFSTTPDSDQGLRDIVSATIAAHMTELVKKPEVEALLTEFNGLAVGLLKMKTEAGWK</sequence>
<evidence type="ECO:0000259" key="2">
    <source>
        <dbReference type="PROSITE" id="PS50097"/>
    </source>
</evidence>
<dbReference type="PANTHER" id="PTHR47843:SF5">
    <property type="entry name" value="BTB_POZ DOMAIN PROTEIN"/>
    <property type="match status" value="1"/>
</dbReference>
<keyword evidence="4" id="KW-1185">Reference proteome</keyword>
<dbReference type="PROSITE" id="PS50097">
    <property type="entry name" value="BTB"/>
    <property type="match status" value="1"/>
</dbReference>
<dbReference type="SUPFAM" id="SSF54695">
    <property type="entry name" value="POZ domain"/>
    <property type="match status" value="1"/>
</dbReference>
<feature type="domain" description="BTB" evidence="2">
    <location>
        <begin position="23"/>
        <end position="90"/>
    </location>
</feature>
<dbReference type="EMBL" id="CAJRGZ010000030">
    <property type="protein sequence ID" value="CAG5185557.1"/>
    <property type="molecule type" value="Genomic_DNA"/>
</dbReference>
<protein>
    <recommendedName>
        <fullName evidence="2">BTB domain-containing protein</fullName>
    </recommendedName>
</protein>
<dbReference type="PANTHER" id="PTHR47843">
    <property type="entry name" value="BTB DOMAIN-CONTAINING PROTEIN-RELATED"/>
    <property type="match status" value="1"/>
</dbReference>
<evidence type="ECO:0000313" key="4">
    <source>
        <dbReference type="Proteomes" id="UP000676310"/>
    </source>
</evidence>
<gene>
    <name evidence="3" type="ORF">ALTATR162_LOCUS11338</name>
</gene>
<comment type="caution">
    <text evidence="3">The sequence shown here is derived from an EMBL/GenBank/DDBJ whole genome shotgun (WGS) entry which is preliminary data.</text>
</comment>
<name>A0A8J2ICM7_9PLEO</name>
<dbReference type="CDD" id="cd18186">
    <property type="entry name" value="BTB_POZ_ZBTB_KLHL-like"/>
    <property type="match status" value="1"/>
</dbReference>
<dbReference type="GeneID" id="67011599"/>
<dbReference type="AlphaFoldDB" id="A0A8J2ICM7"/>
<dbReference type="Proteomes" id="UP000676310">
    <property type="component" value="Unassembled WGS sequence"/>
</dbReference>